<organism evidence="1">
    <name type="scientific">marine sediment metagenome</name>
    <dbReference type="NCBI Taxonomy" id="412755"/>
    <lineage>
        <taxon>unclassified sequences</taxon>
        <taxon>metagenomes</taxon>
        <taxon>ecological metagenomes</taxon>
    </lineage>
</organism>
<proteinExistence type="predicted"/>
<reference evidence="1" key="1">
    <citation type="journal article" date="2014" name="Front. Microbiol.">
        <title>High frequency of phylogenetically diverse reductive dehalogenase-homologous genes in deep subseafloor sedimentary metagenomes.</title>
        <authorList>
            <person name="Kawai M."/>
            <person name="Futagami T."/>
            <person name="Toyoda A."/>
            <person name="Takaki Y."/>
            <person name="Nishi S."/>
            <person name="Hori S."/>
            <person name="Arai W."/>
            <person name="Tsubouchi T."/>
            <person name="Morono Y."/>
            <person name="Uchiyama I."/>
            <person name="Ito T."/>
            <person name="Fujiyama A."/>
            <person name="Inagaki F."/>
            <person name="Takami H."/>
        </authorList>
    </citation>
    <scope>NUCLEOTIDE SEQUENCE</scope>
    <source>
        <strain evidence="1">Expedition CK06-06</strain>
    </source>
</reference>
<evidence type="ECO:0000313" key="1">
    <source>
        <dbReference type="EMBL" id="GAG18455.1"/>
    </source>
</evidence>
<comment type="caution">
    <text evidence="1">The sequence shown here is derived from an EMBL/GenBank/DDBJ whole genome shotgun (WGS) entry which is preliminary data.</text>
</comment>
<evidence type="ECO:0008006" key="2">
    <source>
        <dbReference type="Google" id="ProtNLM"/>
    </source>
</evidence>
<name>X0VJR1_9ZZZZ</name>
<accession>X0VJR1</accession>
<feature type="non-terminal residue" evidence="1">
    <location>
        <position position="1"/>
    </location>
</feature>
<dbReference type="EMBL" id="BARS01034104">
    <property type="protein sequence ID" value="GAG18455.1"/>
    <property type="molecule type" value="Genomic_DNA"/>
</dbReference>
<gene>
    <name evidence="1" type="ORF">S01H1_52737</name>
</gene>
<protein>
    <recommendedName>
        <fullName evidence="2">Glycosyl hydrolases family 38 C-terminal beta sandwich domain-containing protein</fullName>
    </recommendedName>
</protein>
<sequence>VLSQTAAPPRGGSGWLFHLDCRNVVATRWEPLVEGDRPVGFRVRLLETEGCSARLRIRSFRAVRSAQKINPAGESPDALSIQDDCITIDISPHQWVQVEGRFAHS</sequence>
<dbReference type="AlphaFoldDB" id="X0VJR1"/>